<feature type="domain" description="PepSY" evidence="2">
    <location>
        <begin position="103"/>
        <end position="160"/>
    </location>
</feature>
<comment type="caution">
    <text evidence="4">The sequence shown here is derived from an EMBL/GenBank/DDBJ whole genome shotgun (WGS) entry which is preliminary data.</text>
</comment>
<feature type="transmembrane region" description="Helical" evidence="1">
    <location>
        <begin position="12"/>
        <end position="34"/>
    </location>
</feature>
<dbReference type="EMBL" id="DXFP01000062">
    <property type="protein sequence ID" value="HIX02403.1"/>
    <property type="molecule type" value="Genomic_DNA"/>
</dbReference>
<accession>A0A9D1UXZ7</accession>
<dbReference type="AlphaFoldDB" id="A0A9D1UXZ7"/>
<dbReference type="InterPro" id="IPR046350">
    <property type="entry name" value="Cystatin_sf"/>
</dbReference>
<name>A0A9D1UXZ7_9LACO</name>
<evidence type="ECO:0000313" key="4">
    <source>
        <dbReference type="EMBL" id="HIX02403.1"/>
    </source>
</evidence>
<reference evidence="4" key="2">
    <citation type="submission" date="2021-04" db="EMBL/GenBank/DDBJ databases">
        <authorList>
            <person name="Gilroy R."/>
        </authorList>
    </citation>
    <scope>NUCLEOTIDE SEQUENCE</scope>
    <source>
        <strain evidence="4">6627</strain>
    </source>
</reference>
<gene>
    <name evidence="4" type="ORF">H9861_06570</name>
</gene>
<evidence type="ECO:0000259" key="3">
    <source>
        <dbReference type="Pfam" id="PF17881"/>
    </source>
</evidence>
<evidence type="ECO:0000256" key="1">
    <source>
        <dbReference type="SAM" id="Phobius"/>
    </source>
</evidence>
<sequence length="166" mass="19523">MGRVERKTKRNKHLIILGIIILILVIIWGFYMIARIPYREARNETFQMAEKYAKVENIDNFYIYNRNQTYYTIEGENNNHQEVFVVIPKKGNRVDIYEKDKGISLKKAQQIVQNKYNPQKIKQVVFGMKSGKTPIWEVAYENQQGNLCYAEVAFKNGNVLQNITNL</sequence>
<dbReference type="Proteomes" id="UP000823963">
    <property type="component" value="Unassembled WGS sequence"/>
</dbReference>
<dbReference type="Pfam" id="PF17881">
    <property type="entry name" value="TseB"/>
    <property type="match status" value="1"/>
</dbReference>
<dbReference type="Pfam" id="PF03413">
    <property type="entry name" value="PepSY"/>
    <property type="match status" value="1"/>
</dbReference>
<dbReference type="InterPro" id="IPR041401">
    <property type="entry name" value="TseB-like_dom"/>
</dbReference>
<protein>
    <submittedName>
        <fullName evidence="4">DUF5590 domain-containing protein</fullName>
    </submittedName>
</protein>
<organism evidence="4 5">
    <name type="scientific">Candidatus Ligilactobacillus excrementigallinarum</name>
    <dbReference type="NCBI Taxonomy" id="2838641"/>
    <lineage>
        <taxon>Bacteria</taxon>
        <taxon>Bacillati</taxon>
        <taxon>Bacillota</taxon>
        <taxon>Bacilli</taxon>
        <taxon>Lactobacillales</taxon>
        <taxon>Lactobacillaceae</taxon>
        <taxon>Ligilactobacillus</taxon>
    </lineage>
</organism>
<reference evidence="4" key="1">
    <citation type="journal article" date="2021" name="PeerJ">
        <title>Extensive microbial diversity within the chicken gut microbiome revealed by metagenomics and culture.</title>
        <authorList>
            <person name="Gilroy R."/>
            <person name="Ravi A."/>
            <person name="Getino M."/>
            <person name="Pursley I."/>
            <person name="Horton D.L."/>
            <person name="Alikhan N.F."/>
            <person name="Baker D."/>
            <person name="Gharbi K."/>
            <person name="Hall N."/>
            <person name="Watson M."/>
            <person name="Adriaenssens E.M."/>
            <person name="Foster-Nyarko E."/>
            <person name="Jarju S."/>
            <person name="Secka A."/>
            <person name="Antonio M."/>
            <person name="Oren A."/>
            <person name="Chaudhuri R.R."/>
            <person name="La Ragione R."/>
            <person name="Hildebrand F."/>
            <person name="Pallen M.J."/>
        </authorList>
    </citation>
    <scope>NUCLEOTIDE SEQUENCE</scope>
    <source>
        <strain evidence="4">6627</strain>
    </source>
</reference>
<dbReference type="Gene3D" id="3.10.450.40">
    <property type="match status" value="2"/>
</dbReference>
<feature type="domain" description="Cell wall elongation regulator TseB-like" evidence="3">
    <location>
        <begin position="44"/>
        <end position="88"/>
    </location>
</feature>
<evidence type="ECO:0000259" key="2">
    <source>
        <dbReference type="Pfam" id="PF03413"/>
    </source>
</evidence>
<dbReference type="InterPro" id="IPR025711">
    <property type="entry name" value="PepSY"/>
</dbReference>
<keyword evidence="1" id="KW-0812">Transmembrane</keyword>
<dbReference type="SUPFAM" id="SSF54403">
    <property type="entry name" value="Cystatin/monellin"/>
    <property type="match status" value="2"/>
</dbReference>
<keyword evidence="1" id="KW-1133">Transmembrane helix</keyword>
<keyword evidence="1" id="KW-0472">Membrane</keyword>
<proteinExistence type="predicted"/>
<evidence type="ECO:0000313" key="5">
    <source>
        <dbReference type="Proteomes" id="UP000823963"/>
    </source>
</evidence>